<accession>A0AA38R7A7</accession>
<dbReference type="SUPFAM" id="SSF50939">
    <property type="entry name" value="Sialidases"/>
    <property type="match status" value="1"/>
</dbReference>
<dbReference type="Gene3D" id="2.120.10.10">
    <property type="match status" value="1"/>
</dbReference>
<evidence type="ECO:0000313" key="3">
    <source>
        <dbReference type="Proteomes" id="UP001174694"/>
    </source>
</evidence>
<dbReference type="PANTHER" id="PTHR38792:SF3">
    <property type="entry name" value="BNR_ASP-BOX REPEAT DOMAIN PROTEIN (AFU_ORTHOLOGUE AFUA_7G06430)-RELATED"/>
    <property type="match status" value="1"/>
</dbReference>
<evidence type="ECO:0000259" key="1">
    <source>
        <dbReference type="Pfam" id="PF13088"/>
    </source>
</evidence>
<dbReference type="InterPro" id="IPR036278">
    <property type="entry name" value="Sialidase_sf"/>
</dbReference>
<feature type="domain" description="Sialidase" evidence="1">
    <location>
        <begin position="8"/>
        <end position="273"/>
    </location>
</feature>
<dbReference type="InterPro" id="IPR011040">
    <property type="entry name" value="Sialidase"/>
</dbReference>
<evidence type="ECO:0000313" key="2">
    <source>
        <dbReference type="EMBL" id="KAJ9139363.1"/>
    </source>
</evidence>
<keyword evidence="2" id="KW-0378">Hydrolase</keyword>
<dbReference type="EMBL" id="JANBVO010000026">
    <property type="protein sequence ID" value="KAJ9139363.1"/>
    <property type="molecule type" value="Genomic_DNA"/>
</dbReference>
<dbReference type="AlphaFoldDB" id="A0AA38R7A7"/>
<name>A0AA38R7A7_9PEZI</name>
<dbReference type="CDD" id="cd15482">
    <property type="entry name" value="Sialidase_non-viral"/>
    <property type="match status" value="1"/>
</dbReference>
<dbReference type="PANTHER" id="PTHR38792">
    <property type="entry name" value="BNR/ASP-BOX REPEAT DOMAIN PROTEIN (AFU_ORTHOLOGUE AFUA_7G06430)-RELATED"/>
    <property type="match status" value="1"/>
</dbReference>
<reference evidence="2" key="1">
    <citation type="submission" date="2022-07" db="EMBL/GenBank/DDBJ databases">
        <title>Fungi with potential for degradation of polypropylene.</title>
        <authorList>
            <person name="Gostincar C."/>
        </authorList>
    </citation>
    <scope>NUCLEOTIDE SEQUENCE</scope>
    <source>
        <strain evidence="2">EXF-13308</strain>
    </source>
</reference>
<gene>
    <name evidence="2" type="ORF">NKR23_g7897</name>
</gene>
<keyword evidence="3" id="KW-1185">Reference proteome</keyword>
<dbReference type="Pfam" id="PF13088">
    <property type="entry name" value="BNR_2"/>
    <property type="match status" value="1"/>
</dbReference>
<organism evidence="2 3">
    <name type="scientific">Pleurostoma richardsiae</name>
    <dbReference type="NCBI Taxonomy" id="41990"/>
    <lineage>
        <taxon>Eukaryota</taxon>
        <taxon>Fungi</taxon>
        <taxon>Dikarya</taxon>
        <taxon>Ascomycota</taxon>
        <taxon>Pezizomycotina</taxon>
        <taxon>Sordariomycetes</taxon>
        <taxon>Sordariomycetidae</taxon>
        <taxon>Calosphaeriales</taxon>
        <taxon>Pleurostomataceae</taxon>
        <taxon>Pleurostoma</taxon>
    </lineage>
</organism>
<sequence>MIGGYAAKDGSQKVLRVVRSTDGAESWQYLREVFRGEEATHDIDNAMPIQLPSGRILYAYHNHDRTGSDWHYTYFRVSISYSDDGGVSFKYLSTVEEHVLSGVNGLWEPYLRLARDGTLQGYYSAENSAADQDNFMKYSTDGGATWSAWIAVSGGDRSSRDGMTGVAPSDNDGNLLCVFENTENGYFTVDYVLSHDDGYSWGERARLYTPCGADSGKIAGARQVYNVWGTLVASFMTNDDVSLVNNYDGAQMKVVTSVDGAKTWSASVVMGESAHWPGLFNRDPTHFLVLYSSDDLGAVSQLYQLVDWGAGL</sequence>
<dbReference type="GO" id="GO:0016787">
    <property type="term" value="F:hydrolase activity"/>
    <property type="evidence" value="ECO:0007669"/>
    <property type="project" value="UniProtKB-KW"/>
</dbReference>
<protein>
    <submittedName>
        <fullName evidence="2">Glycoside hydrolase family 93 protein</fullName>
    </submittedName>
</protein>
<proteinExistence type="predicted"/>
<dbReference type="Proteomes" id="UP001174694">
    <property type="component" value="Unassembled WGS sequence"/>
</dbReference>
<comment type="caution">
    <text evidence="2">The sequence shown here is derived from an EMBL/GenBank/DDBJ whole genome shotgun (WGS) entry which is preliminary data.</text>
</comment>